<organism evidence="3 4">
    <name type="scientific">Ambispora leptoticha</name>
    <dbReference type="NCBI Taxonomy" id="144679"/>
    <lineage>
        <taxon>Eukaryota</taxon>
        <taxon>Fungi</taxon>
        <taxon>Fungi incertae sedis</taxon>
        <taxon>Mucoromycota</taxon>
        <taxon>Glomeromycotina</taxon>
        <taxon>Glomeromycetes</taxon>
        <taxon>Archaeosporales</taxon>
        <taxon>Ambisporaceae</taxon>
        <taxon>Ambispora</taxon>
    </lineage>
</organism>
<dbReference type="EMBL" id="CAJVPS010001590">
    <property type="protein sequence ID" value="CAG8544060.1"/>
    <property type="molecule type" value="Genomic_DNA"/>
</dbReference>
<dbReference type="InterPro" id="IPR006016">
    <property type="entry name" value="UspA"/>
</dbReference>
<dbReference type="InterPro" id="IPR006015">
    <property type="entry name" value="Universal_stress_UspA"/>
</dbReference>
<gene>
    <name evidence="3" type="ORF">ALEPTO_LOCUS5553</name>
</gene>
<dbReference type="PANTHER" id="PTHR47815:SF1">
    <property type="entry name" value="UNIVERSAL STRESS PROTEIN A FAMILY PROTEIN C25B2.10"/>
    <property type="match status" value="1"/>
</dbReference>
<dbReference type="SUPFAM" id="SSF52402">
    <property type="entry name" value="Adenine nucleotide alpha hydrolases-like"/>
    <property type="match status" value="1"/>
</dbReference>
<reference evidence="3" key="1">
    <citation type="submission" date="2021-06" db="EMBL/GenBank/DDBJ databases">
        <authorList>
            <person name="Kallberg Y."/>
            <person name="Tangrot J."/>
            <person name="Rosling A."/>
        </authorList>
    </citation>
    <scope>NUCLEOTIDE SEQUENCE</scope>
    <source>
        <strain evidence="3">FL130A</strain>
    </source>
</reference>
<feature type="region of interest" description="Disordered" evidence="1">
    <location>
        <begin position="193"/>
        <end position="254"/>
    </location>
</feature>
<feature type="compositionally biased region" description="Low complexity" evidence="1">
    <location>
        <begin position="209"/>
        <end position="219"/>
    </location>
</feature>
<name>A0A9N9AYA5_9GLOM</name>
<dbReference type="Proteomes" id="UP000789508">
    <property type="component" value="Unassembled WGS sequence"/>
</dbReference>
<comment type="caution">
    <text evidence="3">The sequence shown here is derived from an EMBL/GenBank/DDBJ whole genome shotgun (WGS) entry which is preliminary data.</text>
</comment>
<keyword evidence="4" id="KW-1185">Reference proteome</keyword>
<dbReference type="InterPro" id="IPR014729">
    <property type="entry name" value="Rossmann-like_a/b/a_fold"/>
</dbReference>
<feature type="compositionally biased region" description="Polar residues" evidence="1">
    <location>
        <begin position="220"/>
        <end position="235"/>
    </location>
</feature>
<feature type="domain" description="UspA" evidence="2">
    <location>
        <begin position="45"/>
        <end position="186"/>
    </location>
</feature>
<dbReference type="PANTHER" id="PTHR47815">
    <property type="entry name" value="UNIVERSAL STRESS PROTEIN A FAMILY PROTEIN C25B2.10"/>
    <property type="match status" value="1"/>
</dbReference>
<dbReference type="OrthoDB" id="843225at2759"/>
<evidence type="ECO:0000313" key="3">
    <source>
        <dbReference type="EMBL" id="CAG8544060.1"/>
    </source>
</evidence>
<dbReference type="CDD" id="cd23659">
    <property type="entry name" value="USP_At3g01520-like"/>
    <property type="match status" value="1"/>
</dbReference>
<dbReference type="Pfam" id="PF00582">
    <property type="entry name" value="Usp"/>
    <property type="match status" value="1"/>
</dbReference>
<evidence type="ECO:0000256" key="1">
    <source>
        <dbReference type="SAM" id="MobiDB-lite"/>
    </source>
</evidence>
<protein>
    <submittedName>
        <fullName evidence="3">683_t:CDS:1</fullName>
    </submittedName>
</protein>
<proteinExistence type="predicted"/>
<sequence>MEIPIETSTATVGFDTFSPQETVSREFSFTLQKKVAGYKRTKWSRTFLVATDMEEYSDNAVEWLLENMLDTNDEVVALRVVPFDFMDSFSKSSMLSSVEAQKEKTIEDANLLMQKIIEMNDEKAINIIVEFVIGKVQDTIQHMIELYRPEVLVVGTRGRSQAKSLLMGSISMYCLQNSPVPVIVVRPEKRVKQEQEKKLKKKKRKDSLEPSILLSPSSSNGTDNGQQERSTSIQSLEGLEDTSGEIAVGKTKSL</sequence>
<dbReference type="AlphaFoldDB" id="A0A9N9AYA5"/>
<dbReference type="Gene3D" id="3.40.50.620">
    <property type="entry name" value="HUPs"/>
    <property type="match status" value="1"/>
</dbReference>
<evidence type="ECO:0000259" key="2">
    <source>
        <dbReference type="Pfam" id="PF00582"/>
    </source>
</evidence>
<accession>A0A9N9AYA5</accession>
<evidence type="ECO:0000313" key="4">
    <source>
        <dbReference type="Proteomes" id="UP000789508"/>
    </source>
</evidence>
<dbReference type="PRINTS" id="PR01438">
    <property type="entry name" value="UNVRSLSTRESS"/>
</dbReference>